<evidence type="ECO:0000256" key="1">
    <source>
        <dbReference type="SAM" id="MobiDB-lite"/>
    </source>
</evidence>
<dbReference type="EMBL" id="CAJFCW020000006">
    <property type="protein sequence ID" value="CAG9125890.1"/>
    <property type="molecule type" value="Genomic_DNA"/>
</dbReference>
<sequence length="164" mass="18177">MEPRIPDRILVSTPDGLITTEPNSDEESQPGAQSTEQVACWMEEQAALVSAATSTSSIRPPYSSIQQSAPTFDEKRESFHLLDSNMGLAVTNRRKSTFVSLDSHTPMMSRKRSMRSCMSELEALAAQRRRQVPTIPKHTRSARIDLMAGEIAVRPDAFDTLGEI</sequence>
<accession>A0A811LLL3</accession>
<proteinExistence type="predicted"/>
<dbReference type="EMBL" id="CAJFDH010000006">
    <property type="protein sequence ID" value="CAD5229146.1"/>
    <property type="molecule type" value="Genomic_DNA"/>
</dbReference>
<dbReference type="AlphaFoldDB" id="A0A811LLL3"/>
<reference evidence="2" key="1">
    <citation type="submission" date="2020-09" db="EMBL/GenBank/DDBJ databases">
        <authorList>
            <person name="Kikuchi T."/>
        </authorList>
    </citation>
    <scope>NUCLEOTIDE SEQUENCE</scope>
    <source>
        <strain evidence="2">SH1</strain>
    </source>
</reference>
<gene>
    <name evidence="2" type="ORF">BOKJ2_LOCUS13205</name>
</gene>
<feature type="region of interest" description="Disordered" evidence="1">
    <location>
        <begin position="1"/>
        <end position="36"/>
    </location>
</feature>
<name>A0A811LLL3_9BILA</name>
<protein>
    <submittedName>
        <fullName evidence="2">Uncharacterized protein</fullName>
    </submittedName>
</protein>
<keyword evidence="3" id="KW-1185">Reference proteome</keyword>
<dbReference type="Proteomes" id="UP000783686">
    <property type="component" value="Unassembled WGS sequence"/>
</dbReference>
<evidence type="ECO:0000313" key="2">
    <source>
        <dbReference type="EMBL" id="CAD5229146.1"/>
    </source>
</evidence>
<organism evidence="2 3">
    <name type="scientific">Bursaphelenchus okinawaensis</name>
    <dbReference type="NCBI Taxonomy" id="465554"/>
    <lineage>
        <taxon>Eukaryota</taxon>
        <taxon>Metazoa</taxon>
        <taxon>Ecdysozoa</taxon>
        <taxon>Nematoda</taxon>
        <taxon>Chromadorea</taxon>
        <taxon>Rhabditida</taxon>
        <taxon>Tylenchina</taxon>
        <taxon>Tylenchomorpha</taxon>
        <taxon>Aphelenchoidea</taxon>
        <taxon>Aphelenchoididae</taxon>
        <taxon>Bursaphelenchus</taxon>
    </lineage>
</organism>
<dbReference type="OrthoDB" id="10447148at2759"/>
<dbReference type="Proteomes" id="UP000614601">
    <property type="component" value="Unassembled WGS sequence"/>
</dbReference>
<evidence type="ECO:0000313" key="3">
    <source>
        <dbReference type="Proteomes" id="UP000614601"/>
    </source>
</evidence>
<comment type="caution">
    <text evidence="2">The sequence shown here is derived from an EMBL/GenBank/DDBJ whole genome shotgun (WGS) entry which is preliminary data.</text>
</comment>